<dbReference type="GO" id="GO:0000245">
    <property type="term" value="P:spliceosomal complex assembly"/>
    <property type="evidence" value="ECO:0007669"/>
    <property type="project" value="TreeGrafter"/>
</dbReference>
<evidence type="ECO:0000256" key="8">
    <source>
        <dbReference type="ARBA" id="ARBA00048679"/>
    </source>
</evidence>
<organism evidence="11 12">
    <name type="scientific">Colletotrichum sojae</name>
    <dbReference type="NCBI Taxonomy" id="2175907"/>
    <lineage>
        <taxon>Eukaryota</taxon>
        <taxon>Fungi</taxon>
        <taxon>Dikarya</taxon>
        <taxon>Ascomycota</taxon>
        <taxon>Pezizomycotina</taxon>
        <taxon>Sordariomycetes</taxon>
        <taxon>Hypocreomycetidae</taxon>
        <taxon>Glomerellales</taxon>
        <taxon>Glomerellaceae</taxon>
        <taxon>Colletotrichum</taxon>
        <taxon>Colletotrichum orchidearum species complex</taxon>
    </lineage>
</organism>
<keyword evidence="3" id="KW-0808">Transferase</keyword>
<dbReference type="PROSITE" id="PS50011">
    <property type="entry name" value="PROTEIN_KINASE_DOM"/>
    <property type="match status" value="1"/>
</dbReference>
<evidence type="ECO:0000259" key="10">
    <source>
        <dbReference type="PROSITE" id="PS50011"/>
    </source>
</evidence>
<evidence type="ECO:0000256" key="2">
    <source>
        <dbReference type="ARBA" id="ARBA00022527"/>
    </source>
</evidence>
<keyword evidence="2" id="KW-0723">Serine/threonine-protein kinase</keyword>
<dbReference type="Gene3D" id="3.30.200.20">
    <property type="entry name" value="Phosphorylase Kinase, domain 1"/>
    <property type="match status" value="1"/>
</dbReference>
<evidence type="ECO:0000313" key="12">
    <source>
        <dbReference type="Proteomes" id="UP000652219"/>
    </source>
</evidence>
<keyword evidence="4 9" id="KW-0547">Nucleotide-binding</keyword>
<protein>
    <recommendedName>
        <fullName evidence="1">non-specific serine/threonine protein kinase</fullName>
        <ecNumber evidence="1">2.7.11.1</ecNumber>
    </recommendedName>
</protein>
<dbReference type="InterPro" id="IPR051334">
    <property type="entry name" value="SRPK"/>
</dbReference>
<feature type="binding site" evidence="9">
    <location>
        <position position="49"/>
    </location>
    <ligand>
        <name>ATP</name>
        <dbReference type="ChEBI" id="CHEBI:30616"/>
    </ligand>
</feature>
<evidence type="ECO:0000256" key="9">
    <source>
        <dbReference type="PROSITE-ProRule" id="PRU10141"/>
    </source>
</evidence>
<dbReference type="InterPro" id="IPR011009">
    <property type="entry name" value="Kinase-like_dom_sf"/>
</dbReference>
<dbReference type="AlphaFoldDB" id="A0A8H6J3T5"/>
<comment type="catalytic activity">
    <reaction evidence="8">
        <text>L-seryl-[protein] + ATP = O-phospho-L-seryl-[protein] + ADP + H(+)</text>
        <dbReference type="Rhea" id="RHEA:17989"/>
        <dbReference type="Rhea" id="RHEA-COMP:9863"/>
        <dbReference type="Rhea" id="RHEA-COMP:11604"/>
        <dbReference type="ChEBI" id="CHEBI:15378"/>
        <dbReference type="ChEBI" id="CHEBI:29999"/>
        <dbReference type="ChEBI" id="CHEBI:30616"/>
        <dbReference type="ChEBI" id="CHEBI:83421"/>
        <dbReference type="ChEBI" id="CHEBI:456216"/>
        <dbReference type="EC" id="2.7.11.1"/>
    </reaction>
</comment>
<dbReference type="InterPro" id="IPR017441">
    <property type="entry name" value="Protein_kinase_ATP_BS"/>
</dbReference>
<name>A0A8H6J3T5_9PEZI</name>
<dbReference type="Gene3D" id="1.10.510.10">
    <property type="entry name" value="Transferase(Phosphotransferase) domain 1"/>
    <property type="match status" value="1"/>
</dbReference>
<dbReference type="PANTHER" id="PTHR47634:SF9">
    <property type="entry name" value="PROTEIN KINASE DOMAIN-CONTAINING PROTEIN-RELATED"/>
    <property type="match status" value="1"/>
</dbReference>
<dbReference type="EMBL" id="WIGN01000182">
    <property type="protein sequence ID" value="KAF6805446.1"/>
    <property type="molecule type" value="Genomic_DNA"/>
</dbReference>
<keyword evidence="5 11" id="KW-0418">Kinase</keyword>
<evidence type="ECO:0000256" key="6">
    <source>
        <dbReference type="ARBA" id="ARBA00022840"/>
    </source>
</evidence>
<evidence type="ECO:0000256" key="3">
    <source>
        <dbReference type="ARBA" id="ARBA00022679"/>
    </source>
</evidence>
<comment type="caution">
    <text evidence="11">The sequence shown here is derived from an EMBL/GenBank/DDBJ whole genome shotgun (WGS) entry which is preliminary data.</text>
</comment>
<dbReference type="EC" id="2.7.11.1" evidence="1"/>
<comment type="catalytic activity">
    <reaction evidence="7">
        <text>L-threonyl-[protein] + ATP = O-phospho-L-threonyl-[protein] + ADP + H(+)</text>
        <dbReference type="Rhea" id="RHEA:46608"/>
        <dbReference type="Rhea" id="RHEA-COMP:11060"/>
        <dbReference type="Rhea" id="RHEA-COMP:11605"/>
        <dbReference type="ChEBI" id="CHEBI:15378"/>
        <dbReference type="ChEBI" id="CHEBI:30013"/>
        <dbReference type="ChEBI" id="CHEBI:30616"/>
        <dbReference type="ChEBI" id="CHEBI:61977"/>
        <dbReference type="ChEBI" id="CHEBI:456216"/>
        <dbReference type="EC" id="2.7.11.1"/>
    </reaction>
</comment>
<evidence type="ECO:0000256" key="4">
    <source>
        <dbReference type="ARBA" id="ARBA00022741"/>
    </source>
</evidence>
<evidence type="ECO:0000256" key="5">
    <source>
        <dbReference type="ARBA" id="ARBA00022777"/>
    </source>
</evidence>
<dbReference type="GO" id="GO:0004674">
    <property type="term" value="F:protein serine/threonine kinase activity"/>
    <property type="evidence" value="ECO:0007669"/>
    <property type="project" value="UniProtKB-KW"/>
</dbReference>
<dbReference type="GO" id="GO:0005524">
    <property type="term" value="F:ATP binding"/>
    <property type="evidence" value="ECO:0007669"/>
    <property type="project" value="UniProtKB-UniRule"/>
</dbReference>
<evidence type="ECO:0000313" key="11">
    <source>
        <dbReference type="EMBL" id="KAF6805446.1"/>
    </source>
</evidence>
<dbReference type="Proteomes" id="UP000652219">
    <property type="component" value="Unassembled WGS sequence"/>
</dbReference>
<evidence type="ECO:0000256" key="1">
    <source>
        <dbReference type="ARBA" id="ARBA00012513"/>
    </source>
</evidence>
<dbReference type="SMART" id="SM00220">
    <property type="entry name" value="S_TKc"/>
    <property type="match status" value="1"/>
</dbReference>
<sequence>MYKPGGYHPVMIGDLLGGRYRIVDKLGSGGYSTVWLAHDDRLARYVAIKANVSNASFPQREAGILRALSLSNPATSMINVDAHDTVPSLLDEFNVQGPSGTHTCHVMAPAQGNLKEASFSRLFPIQVVRALAAKMATAVEYVHSRGSVHGDIHLRNALLKLPSAFDDLSVDQFRDRFGEPETMPIRRVDGEPLPVNVPQDAVLPLYLGKKAQGFTLEDARGLFLGDFGEAFGPAAERRLGRNCNTPVARRAPETLFEPEASMSFPSDVWSLATAIWEILGMKFIFSESETVDESLAEQIDVLGLHDFPLAWREAWERTAADVDEDIPRRPVGDREVWPPLEEAFEEFVQKYRRKQKRIGTFEDETAAIMDLMRGMLKFRPEERLTMEEVLKSRWMVQWALPQLEGEAEPKKGRPAA</sequence>
<proteinExistence type="predicted"/>
<feature type="domain" description="Protein kinase" evidence="10">
    <location>
        <begin position="20"/>
        <end position="395"/>
    </location>
</feature>
<keyword evidence="12" id="KW-1185">Reference proteome</keyword>
<gene>
    <name evidence="11" type="ORF">CSOJ01_09521</name>
</gene>
<dbReference type="PANTHER" id="PTHR47634">
    <property type="entry name" value="PROTEIN KINASE DOMAIN-CONTAINING PROTEIN-RELATED"/>
    <property type="match status" value="1"/>
</dbReference>
<evidence type="ECO:0000256" key="7">
    <source>
        <dbReference type="ARBA" id="ARBA00047899"/>
    </source>
</evidence>
<dbReference type="PROSITE" id="PS00107">
    <property type="entry name" value="PROTEIN_KINASE_ATP"/>
    <property type="match status" value="1"/>
</dbReference>
<dbReference type="SUPFAM" id="SSF56112">
    <property type="entry name" value="Protein kinase-like (PK-like)"/>
    <property type="match status" value="1"/>
</dbReference>
<dbReference type="Pfam" id="PF00069">
    <property type="entry name" value="Pkinase"/>
    <property type="match status" value="2"/>
</dbReference>
<reference evidence="11 12" key="1">
    <citation type="journal article" date="2020" name="Phytopathology">
        <title>Genome Sequence Resources of Colletotrichum truncatum, C. plurivorum, C. musicola, and C. sojae: Four Species Pathogenic to Soybean (Glycine max).</title>
        <authorList>
            <person name="Rogerio F."/>
            <person name="Boufleur T.R."/>
            <person name="Ciampi-Guillardi M."/>
            <person name="Sukno S.A."/>
            <person name="Thon M.R."/>
            <person name="Massola Junior N.S."/>
            <person name="Baroncelli R."/>
        </authorList>
    </citation>
    <scope>NUCLEOTIDE SEQUENCE [LARGE SCALE GENOMIC DNA]</scope>
    <source>
        <strain evidence="11 12">LFN0009</strain>
    </source>
</reference>
<dbReference type="GO" id="GO:0050684">
    <property type="term" value="P:regulation of mRNA processing"/>
    <property type="evidence" value="ECO:0007669"/>
    <property type="project" value="TreeGrafter"/>
</dbReference>
<dbReference type="InterPro" id="IPR000719">
    <property type="entry name" value="Prot_kinase_dom"/>
</dbReference>
<keyword evidence="6 9" id="KW-0067">ATP-binding</keyword>
<accession>A0A8H6J3T5</accession>